<gene>
    <name evidence="1" type="ORF">COC69_02045</name>
</gene>
<dbReference type="Gene3D" id="1.10.10.60">
    <property type="entry name" value="Homeodomain-like"/>
    <property type="match status" value="1"/>
</dbReference>
<evidence type="ECO:0000313" key="2">
    <source>
        <dbReference type="Proteomes" id="UP000224203"/>
    </source>
</evidence>
<sequence>MNKKEKRIRILNLQDYHCHMCENKMKPLKICIKCCEVGKELNRLGREIFEINSRVIKNREQWDNMCEKAEALSKAEGMTFTGIAEQLGCSRTTLREQLKKRGLWKGESSAIIQKQARKKWDGLCQKALQLRVEGISYPKIAEILEVPASNLRNEMKKRGFHKEI</sequence>
<accession>A0A9X7GXY8</accession>
<protein>
    <recommendedName>
        <fullName evidence="3">Zinc-finger domain-containing protein</fullName>
    </recommendedName>
</protein>
<reference evidence="1 2" key="1">
    <citation type="submission" date="2017-09" db="EMBL/GenBank/DDBJ databases">
        <title>Large-scale bioinformatics analysis of Bacillus genomes uncovers conserved roles of natural products in bacterial physiology.</title>
        <authorList>
            <consortium name="Agbiome Team Llc"/>
            <person name="Bleich R.M."/>
            <person name="Grubbs K.J."/>
            <person name="Santa Maria K.C."/>
            <person name="Allen S.E."/>
            <person name="Farag S."/>
            <person name="Shank E.A."/>
            <person name="Bowers A."/>
        </authorList>
    </citation>
    <scope>NUCLEOTIDE SEQUENCE [LARGE SCALE GENOMIC DNA]</scope>
    <source>
        <strain evidence="1 2">AFS041711</strain>
    </source>
</reference>
<proteinExistence type="predicted"/>
<dbReference type="AlphaFoldDB" id="A0A9X7GXY8"/>
<evidence type="ECO:0008006" key="3">
    <source>
        <dbReference type="Google" id="ProtNLM"/>
    </source>
</evidence>
<dbReference type="RefSeq" id="WP_098782217.1">
    <property type="nucleotide sequence ID" value="NZ_NULI01000015.1"/>
</dbReference>
<name>A0A9X7GXY8_BACCE</name>
<dbReference type="Proteomes" id="UP000224203">
    <property type="component" value="Unassembled WGS sequence"/>
</dbReference>
<evidence type="ECO:0000313" key="1">
    <source>
        <dbReference type="EMBL" id="PGS83531.1"/>
    </source>
</evidence>
<comment type="caution">
    <text evidence="1">The sequence shown here is derived from an EMBL/GenBank/DDBJ whole genome shotgun (WGS) entry which is preliminary data.</text>
</comment>
<organism evidence="1 2">
    <name type="scientific">Bacillus cereus</name>
    <dbReference type="NCBI Taxonomy" id="1396"/>
    <lineage>
        <taxon>Bacteria</taxon>
        <taxon>Bacillati</taxon>
        <taxon>Bacillota</taxon>
        <taxon>Bacilli</taxon>
        <taxon>Bacillales</taxon>
        <taxon>Bacillaceae</taxon>
        <taxon>Bacillus</taxon>
        <taxon>Bacillus cereus group</taxon>
    </lineage>
</organism>
<dbReference type="EMBL" id="NULI01000015">
    <property type="protein sequence ID" value="PGS83531.1"/>
    <property type="molecule type" value="Genomic_DNA"/>
</dbReference>